<protein>
    <submittedName>
        <fullName evidence="2">Uncharacterized protein</fullName>
    </submittedName>
</protein>
<feature type="region of interest" description="Disordered" evidence="1">
    <location>
        <begin position="36"/>
        <end position="55"/>
    </location>
</feature>
<dbReference type="GeneID" id="16512896"/>
<dbReference type="EMBL" id="KC977570">
    <property type="protein sequence ID" value="AGO82269.2"/>
    <property type="molecule type" value="Genomic_DNA"/>
</dbReference>
<proteinExistence type="predicted"/>
<dbReference type="Proteomes" id="UP000201566">
    <property type="component" value="Segment"/>
</dbReference>
<evidence type="ECO:0000256" key="1">
    <source>
        <dbReference type="SAM" id="MobiDB-lite"/>
    </source>
</evidence>
<evidence type="ECO:0000313" key="3">
    <source>
        <dbReference type="Proteomes" id="UP000201566"/>
    </source>
</evidence>
<accession>S4VWF5</accession>
<name>S4VWF5_9VIRU</name>
<dbReference type="KEGG" id="vg:16512896"/>
<evidence type="ECO:0000313" key="2">
    <source>
        <dbReference type="EMBL" id="AGO82269.2"/>
    </source>
</evidence>
<dbReference type="RefSeq" id="YP_008318938.2">
    <property type="nucleotide sequence ID" value="NC_021858.1"/>
</dbReference>
<reference evidence="2 3" key="1">
    <citation type="journal article" date="2013" name="Science">
        <title>Pandoraviruses: amoeba viruses with genomes up to 2.5 Mb reaching that of parasitic eukaryotes.</title>
        <authorList>
            <person name="Philippe N."/>
            <person name="Legendre M."/>
            <person name="Doutre G."/>
            <person name="Coute Y."/>
            <person name="Poirot O."/>
            <person name="Lescot M."/>
            <person name="Arslan D."/>
            <person name="Seltzer V."/>
            <person name="Bertaux L."/>
            <person name="Bruley C."/>
            <person name="Garin J."/>
            <person name="Claverie J.M."/>
            <person name="Abergel C."/>
        </authorList>
    </citation>
    <scope>NUCLEOTIDE SEQUENCE [LARGE SCALE GENOMIC DNA]</scope>
    <source>
        <strain evidence="2">Melbourne</strain>
    </source>
</reference>
<gene>
    <name evidence="2" type="ORF">pdul_cds_287</name>
</gene>
<organism evidence="2 3">
    <name type="scientific">Pandoravirus dulcis</name>
    <dbReference type="NCBI Taxonomy" id="1349409"/>
    <lineage>
        <taxon>Viruses</taxon>
        <taxon>Pandoravirus</taxon>
    </lineage>
</organism>
<sequence>MSRQSPFNAGFGAQGMARPATTGRAVFARGLQPNLPGVRSQLGPQGPIDPFSSANLSRDADQIEDFFGLIQESDAAAGPLGAGSRMTRAQQAAVQQAANSRSQFNVGSEALRGGRWGAFVGQQTGAGPMEIAPRSRAGSRAGSLRQQPVDVTGLAGAAGGLLGQGGAGQVDMDLAAFGQPQQQAGFGAQGQFVPTPLETLQQQRQALLQQQLGAGAATAPAALGGAVQGLGTAAPFAARYRTNSFDGSAGQAYGAGYGRNGRRNSVGFGRQDAALNPFASQSFAGQYGGNQGAAANGFARQYAGNNYNDNGGARGINNFAHQYGGNQAARNFAGRYGNYNDNGGAQGINNFAGQYAGNQAARRNFAGQYGANRNNGFGGMGNGSNNYAGQYGNNNNGVSRQRRASLGVGNGYF</sequence>